<dbReference type="PANTHER" id="PTHR43434">
    <property type="entry name" value="PHOSPHOGLYCOLATE PHOSPHATASE"/>
    <property type="match status" value="1"/>
</dbReference>
<dbReference type="SUPFAM" id="SSF56784">
    <property type="entry name" value="HAD-like"/>
    <property type="match status" value="1"/>
</dbReference>
<comment type="caution">
    <text evidence="1">The sequence shown here is derived from an EMBL/GenBank/DDBJ whole genome shotgun (WGS) entry which is preliminary data.</text>
</comment>
<dbReference type="SFLD" id="SFLDS00003">
    <property type="entry name" value="Haloacid_Dehalogenase"/>
    <property type="match status" value="1"/>
</dbReference>
<dbReference type="InterPro" id="IPR022468">
    <property type="entry name" value="PhnX-like"/>
</dbReference>
<dbReference type="Gene3D" id="3.40.50.1000">
    <property type="entry name" value="HAD superfamily/HAD-like"/>
    <property type="match status" value="1"/>
</dbReference>
<dbReference type="InterPro" id="IPR023198">
    <property type="entry name" value="PGP-like_dom2"/>
</dbReference>
<proteinExistence type="predicted"/>
<reference evidence="1 2" key="1">
    <citation type="submission" date="2018-10" db="EMBL/GenBank/DDBJ databases">
        <authorList>
            <person name="Li J."/>
        </authorList>
    </citation>
    <scope>NUCLEOTIDE SEQUENCE [LARGE SCALE GENOMIC DNA]</scope>
    <source>
        <strain evidence="1 2">IF 016277</strain>
    </source>
</reference>
<dbReference type="GO" id="GO:0006281">
    <property type="term" value="P:DNA repair"/>
    <property type="evidence" value="ECO:0007669"/>
    <property type="project" value="TreeGrafter"/>
</dbReference>
<dbReference type="InterPro" id="IPR023214">
    <property type="entry name" value="HAD_sf"/>
</dbReference>
<dbReference type="Proteomes" id="UP000272503">
    <property type="component" value="Unassembled WGS sequence"/>
</dbReference>
<organism evidence="1 2">
    <name type="scientific">Mycetocola tolaasinivorans</name>
    <dbReference type="NCBI Taxonomy" id="76635"/>
    <lineage>
        <taxon>Bacteria</taxon>
        <taxon>Bacillati</taxon>
        <taxon>Actinomycetota</taxon>
        <taxon>Actinomycetes</taxon>
        <taxon>Micrococcales</taxon>
        <taxon>Microbacteriaceae</taxon>
        <taxon>Mycetocola</taxon>
    </lineage>
</organism>
<dbReference type="InterPro" id="IPR050155">
    <property type="entry name" value="HAD-like_hydrolase_sf"/>
</dbReference>
<dbReference type="Pfam" id="PF00702">
    <property type="entry name" value="Hydrolase"/>
    <property type="match status" value="1"/>
</dbReference>
<evidence type="ECO:0000313" key="1">
    <source>
        <dbReference type="EMBL" id="RLP76437.1"/>
    </source>
</evidence>
<sequence>MIQLAVFDMAGTTIDDGGAVYRALEDAVTETGATVDPHDLQAWMGTEKHAALAALLELGGGTVTAASIASAYDRFATLLDQYYTTTPPRPLPGIPETLRELRAAGIRIALTTGFTRPVATGILAGLGWRIGVPGDDEGVTIDALVCGDEVAQGRPAPYLIHRAMEHTGIVDVSRVLTAGDTVVDVQAGLNAGVAHTVGVLTGELSAADFDAAGYAAGRDSRVHILASVTEVPALLGVAR</sequence>
<dbReference type="NCBIfam" id="TIGR03351">
    <property type="entry name" value="PhnX-like"/>
    <property type="match status" value="1"/>
</dbReference>
<dbReference type="RefSeq" id="WP_121648017.1">
    <property type="nucleotide sequence ID" value="NZ_RCUX01000004.1"/>
</dbReference>
<dbReference type="OrthoDB" id="5504491at2"/>
<dbReference type="SFLD" id="SFLDG01129">
    <property type="entry name" value="C1.5:_HAD__Beta-PGM__Phosphata"/>
    <property type="match status" value="1"/>
</dbReference>
<protein>
    <submittedName>
        <fullName evidence="1">Phosphonatase-like hydrolase</fullName>
    </submittedName>
</protein>
<accession>A0A3L7A8E1</accession>
<gene>
    <name evidence="1" type="ORF">D9V32_06120</name>
</gene>
<dbReference type="AlphaFoldDB" id="A0A3L7A8E1"/>
<dbReference type="Gene3D" id="1.10.150.240">
    <property type="entry name" value="Putative phosphatase, domain 2"/>
    <property type="match status" value="1"/>
</dbReference>
<dbReference type="GO" id="GO:0005829">
    <property type="term" value="C:cytosol"/>
    <property type="evidence" value="ECO:0007669"/>
    <property type="project" value="TreeGrafter"/>
</dbReference>
<evidence type="ECO:0000313" key="2">
    <source>
        <dbReference type="Proteomes" id="UP000272503"/>
    </source>
</evidence>
<dbReference type="GO" id="GO:0008967">
    <property type="term" value="F:phosphoglycolate phosphatase activity"/>
    <property type="evidence" value="ECO:0007669"/>
    <property type="project" value="TreeGrafter"/>
</dbReference>
<keyword evidence="2" id="KW-1185">Reference proteome</keyword>
<dbReference type="InterPro" id="IPR036412">
    <property type="entry name" value="HAD-like_sf"/>
</dbReference>
<keyword evidence="1" id="KW-0378">Hydrolase</keyword>
<dbReference type="PANTHER" id="PTHR43434:SF19">
    <property type="entry name" value="PHOSPHONOACETALDEHYDE HYDROLASE"/>
    <property type="match status" value="1"/>
</dbReference>
<dbReference type="EMBL" id="RCUX01000004">
    <property type="protein sequence ID" value="RLP76437.1"/>
    <property type="molecule type" value="Genomic_DNA"/>
</dbReference>
<name>A0A3L7A8E1_9MICO</name>